<dbReference type="GO" id="GO:0016787">
    <property type="term" value="F:hydrolase activity"/>
    <property type="evidence" value="ECO:0007669"/>
    <property type="project" value="UniProtKB-KW"/>
</dbReference>
<dbReference type="InterPro" id="IPR051044">
    <property type="entry name" value="MAG_DAG_Lipase"/>
</dbReference>
<keyword evidence="3" id="KW-0378">Hydrolase</keyword>
<dbReference type="Pfam" id="PF00085">
    <property type="entry name" value="Thioredoxin"/>
    <property type="match status" value="1"/>
</dbReference>
<dbReference type="InterPro" id="IPR013766">
    <property type="entry name" value="Thioredoxin_domain"/>
</dbReference>
<dbReference type="InterPro" id="IPR029058">
    <property type="entry name" value="AB_hydrolase_fold"/>
</dbReference>
<accession>A0A8J7TM02</accession>
<dbReference type="SUPFAM" id="SSF52833">
    <property type="entry name" value="Thioredoxin-like"/>
    <property type="match status" value="1"/>
</dbReference>
<dbReference type="PANTHER" id="PTHR11614">
    <property type="entry name" value="PHOSPHOLIPASE-RELATED"/>
    <property type="match status" value="1"/>
</dbReference>
<proteinExistence type="predicted"/>
<dbReference type="CDD" id="cd02947">
    <property type="entry name" value="TRX_family"/>
    <property type="match status" value="1"/>
</dbReference>
<dbReference type="InterPro" id="IPR036249">
    <property type="entry name" value="Thioredoxin-like_sf"/>
</dbReference>
<dbReference type="Gene3D" id="3.40.50.1820">
    <property type="entry name" value="alpha/beta hydrolase"/>
    <property type="match status" value="1"/>
</dbReference>
<dbReference type="InterPro" id="IPR000073">
    <property type="entry name" value="AB_hydrolase_1"/>
</dbReference>
<dbReference type="Gene3D" id="3.40.30.10">
    <property type="entry name" value="Glutaredoxin"/>
    <property type="match status" value="1"/>
</dbReference>
<feature type="chain" id="PRO_5035293808" evidence="1">
    <location>
        <begin position="23"/>
        <end position="456"/>
    </location>
</feature>
<sequence length="456" mass="49814">MSGHKKLPTIIKLSLLASCLLAQPIIDANTLVASATEQTAAVAPPCKTWIKPLGKPLAALVCVHGLGLNSSAYEDFGLRASRQGIAVYALDVRGFGSWIKSKGAENVNFDDCLNDVKLTLEAVRKSNPNVPVFLLGESMGGAIALRVASLYPELLNGVISSVPAGERFQQGKTDLQVAAHFLTGPRRKFNIGKTIVNQVTQNEDLKNEWTSDPLARLDLSAKELLQFQVFMNGNHDCVKKLVKLPVLMVQGNNDRLVKPDESFDLFRQIASPDKVFLAVPSEHLIFEQSQSQDPWQREQNMRMVAIWMLTKVFGHDLHNADIMASFMRTPAPALTQVASQTKAVEALPKEAAAEAASFAKDKPAVILFYTKWCEGADHAAKLMEEAKGQWGNRVNLVTIDSDSKEGKETAKRFAVGAIPSIYFLKTGGDLSSVMVGQAEFPNFIKQLAQAIIDSDK</sequence>
<dbReference type="EMBL" id="JAFLCK010000004">
    <property type="protein sequence ID" value="MBN8659518.1"/>
    <property type="molecule type" value="Genomic_DNA"/>
</dbReference>
<organism evidence="3 4">
    <name type="scientific">Candidatus Obscuribacter phosphatis</name>
    <dbReference type="NCBI Taxonomy" id="1906157"/>
    <lineage>
        <taxon>Bacteria</taxon>
        <taxon>Bacillati</taxon>
        <taxon>Candidatus Melainabacteria</taxon>
        <taxon>Candidatus Obscuribacterales</taxon>
        <taxon>Candidatus Obscuribacteraceae</taxon>
        <taxon>Candidatus Obscuribacter</taxon>
    </lineage>
</organism>
<reference evidence="3" key="1">
    <citation type="submission" date="2021-02" db="EMBL/GenBank/DDBJ databases">
        <title>Genome-Resolved Metagenomics of a Microbial Community Performing Photosynthetic Biological Nutrient Removal.</title>
        <authorList>
            <person name="Mcdaniel E.A."/>
        </authorList>
    </citation>
    <scope>NUCLEOTIDE SEQUENCE</scope>
    <source>
        <strain evidence="3">UWPOB_OBS1</strain>
    </source>
</reference>
<dbReference type="Pfam" id="PF12146">
    <property type="entry name" value="Hydrolase_4"/>
    <property type="match status" value="1"/>
</dbReference>
<gene>
    <name evidence="3" type="ORF">J0M35_04090</name>
</gene>
<dbReference type="PROSITE" id="PS51352">
    <property type="entry name" value="THIOREDOXIN_2"/>
    <property type="match status" value="1"/>
</dbReference>
<dbReference type="Proteomes" id="UP000664277">
    <property type="component" value="Unassembled WGS sequence"/>
</dbReference>
<protein>
    <submittedName>
        <fullName evidence="3">Alpha/beta fold hydrolase</fullName>
    </submittedName>
</protein>
<dbReference type="InterPro" id="IPR022742">
    <property type="entry name" value="Hydrolase_4"/>
</dbReference>
<evidence type="ECO:0000313" key="3">
    <source>
        <dbReference type="EMBL" id="MBN8659518.1"/>
    </source>
</evidence>
<keyword evidence="1" id="KW-0732">Signal</keyword>
<dbReference type="SUPFAM" id="SSF53474">
    <property type="entry name" value="alpha/beta-Hydrolases"/>
    <property type="match status" value="1"/>
</dbReference>
<feature type="domain" description="Thioredoxin" evidence="2">
    <location>
        <begin position="325"/>
        <end position="453"/>
    </location>
</feature>
<evidence type="ECO:0000259" key="2">
    <source>
        <dbReference type="PROSITE" id="PS51352"/>
    </source>
</evidence>
<comment type="caution">
    <text evidence="3">The sequence shown here is derived from an EMBL/GenBank/DDBJ whole genome shotgun (WGS) entry which is preliminary data.</text>
</comment>
<feature type="signal peptide" evidence="1">
    <location>
        <begin position="1"/>
        <end position="22"/>
    </location>
</feature>
<dbReference type="AlphaFoldDB" id="A0A8J7TM02"/>
<evidence type="ECO:0000256" key="1">
    <source>
        <dbReference type="SAM" id="SignalP"/>
    </source>
</evidence>
<name>A0A8J7TM02_9BACT</name>
<evidence type="ECO:0000313" key="4">
    <source>
        <dbReference type="Proteomes" id="UP000664277"/>
    </source>
</evidence>
<dbReference type="PRINTS" id="PR00111">
    <property type="entry name" value="ABHYDROLASE"/>
</dbReference>